<dbReference type="PANTHER" id="PTHR34703:SF1">
    <property type="entry name" value="ANTIPORTER SUBUNIT MNHG2-RELATED"/>
    <property type="match status" value="1"/>
</dbReference>
<dbReference type="STRING" id="1724.GCA_001044175_02292"/>
<organism evidence="3 4">
    <name type="scientific">Corynebacterium renale</name>
    <dbReference type="NCBI Taxonomy" id="1724"/>
    <lineage>
        <taxon>Bacteria</taxon>
        <taxon>Bacillati</taxon>
        <taxon>Actinomycetota</taxon>
        <taxon>Actinomycetes</taxon>
        <taxon>Mycobacteriales</taxon>
        <taxon>Corynebacteriaceae</taxon>
        <taxon>Corynebacterium</taxon>
    </lineage>
</organism>
<dbReference type="AlphaFoldDB" id="A0A2A9DPQ9"/>
<comment type="caution">
    <text evidence="3">The sequence shown here is derived from an EMBL/GenBank/DDBJ whole genome shotgun (WGS) entry which is preliminary data.</text>
</comment>
<keyword evidence="4" id="KW-1185">Reference proteome</keyword>
<dbReference type="GO" id="GO:0015385">
    <property type="term" value="F:sodium:proton antiporter activity"/>
    <property type="evidence" value="ECO:0007669"/>
    <property type="project" value="TreeGrafter"/>
</dbReference>
<evidence type="ECO:0000313" key="4">
    <source>
        <dbReference type="Proteomes" id="UP000221653"/>
    </source>
</evidence>
<name>A0A2A9DPQ9_9CORY</name>
<keyword evidence="2" id="KW-1133">Transmembrane helix</keyword>
<reference evidence="3 4" key="1">
    <citation type="submission" date="2017-10" db="EMBL/GenBank/DDBJ databases">
        <title>Sequencing the genomes of 1000 actinobacteria strains.</title>
        <authorList>
            <person name="Klenk H.-P."/>
        </authorList>
    </citation>
    <scope>NUCLEOTIDE SEQUENCE [LARGE SCALE GENOMIC DNA]</scope>
    <source>
        <strain evidence="3 4">DSM 20688</strain>
    </source>
</reference>
<dbReference type="PANTHER" id="PTHR34703">
    <property type="entry name" value="ANTIPORTER SUBUNIT MNHG2-RELATED"/>
    <property type="match status" value="1"/>
</dbReference>
<feature type="transmembrane region" description="Helical" evidence="2">
    <location>
        <begin position="42"/>
        <end position="63"/>
    </location>
</feature>
<evidence type="ECO:0000313" key="3">
    <source>
        <dbReference type="EMBL" id="PFG27972.1"/>
    </source>
</evidence>
<evidence type="ECO:0000256" key="2">
    <source>
        <dbReference type="SAM" id="Phobius"/>
    </source>
</evidence>
<accession>A0A2A9DPQ9</accession>
<dbReference type="EMBL" id="PDJF01000001">
    <property type="protein sequence ID" value="PFG27972.1"/>
    <property type="molecule type" value="Genomic_DNA"/>
</dbReference>
<sequence length="128" mass="14184">MNWQLVTDIVSLVFILVGAFLVLSASIGLVRFKDTMSKIHIITKPQTTGLLLTVIGAIIRVAGSENFGVGQRGDMGILVLLILFTFVTNPVTAQRLGRVARREGLYGDRHRLSRNDAPAQRSLRNRRK</sequence>
<keyword evidence="2" id="KW-0472">Membrane</keyword>
<dbReference type="OrthoDB" id="3214257at2"/>
<feature type="transmembrane region" description="Helical" evidence="2">
    <location>
        <begin position="12"/>
        <end position="30"/>
    </location>
</feature>
<dbReference type="NCBIfam" id="NF009238">
    <property type="entry name" value="PRK12592.1"/>
    <property type="match status" value="1"/>
</dbReference>
<dbReference type="InterPro" id="IPR005133">
    <property type="entry name" value="PhaG_MnhG_YufB"/>
</dbReference>
<gene>
    <name evidence="3" type="ORF">ATK06_1054</name>
</gene>
<feature type="transmembrane region" description="Helical" evidence="2">
    <location>
        <begin position="75"/>
        <end position="93"/>
    </location>
</feature>
<dbReference type="Proteomes" id="UP000221653">
    <property type="component" value="Unassembled WGS sequence"/>
</dbReference>
<proteinExistence type="inferred from homology"/>
<dbReference type="RefSeq" id="WP_048380869.1">
    <property type="nucleotide sequence ID" value="NZ_LDYE01000008.1"/>
</dbReference>
<comment type="similarity">
    <text evidence="1">Belongs to the CPA3 antiporters (TC 2.A.63) subunit G family.</text>
</comment>
<protein>
    <submittedName>
        <fullName evidence="3">Multicomponent Na+:H+ antiporter subunit G</fullName>
    </submittedName>
</protein>
<evidence type="ECO:0000256" key="1">
    <source>
        <dbReference type="ARBA" id="ARBA00008404"/>
    </source>
</evidence>
<dbReference type="NCBIfam" id="TIGR01300">
    <property type="entry name" value="CPA3_mnhG_phaG"/>
    <property type="match status" value="1"/>
</dbReference>
<keyword evidence="2" id="KW-0812">Transmembrane</keyword>
<dbReference type="Pfam" id="PF03334">
    <property type="entry name" value="PhaG_MnhG_YufB"/>
    <property type="match status" value="1"/>
</dbReference>